<dbReference type="Proteomes" id="UP000321353">
    <property type="component" value="Chromosome"/>
</dbReference>
<dbReference type="AlphaFoldDB" id="A0A5B9M8G1"/>
<dbReference type="EMBL" id="CP036264">
    <property type="protein sequence ID" value="QEF96456.1"/>
    <property type="molecule type" value="Genomic_DNA"/>
</dbReference>
<gene>
    <name evidence="1" type="ORF">Mal15_04840</name>
</gene>
<dbReference type="KEGG" id="smam:Mal15_04840"/>
<organism evidence="1 2">
    <name type="scientific">Stieleria maiorica</name>
    <dbReference type="NCBI Taxonomy" id="2795974"/>
    <lineage>
        <taxon>Bacteria</taxon>
        <taxon>Pseudomonadati</taxon>
        <taxon>Planctomycetota</taxon>
        <taxon>Planctomycetia</taxon>
        <taxon>Pirellulales</taxon>
        <taxon>Pirellulaceae</taxon>
        <taxon>Stieleria</taxon>
    </lineage>
</organism>
<keyword evidence="2" id="KW-1185">Reference proteome</keyword>
<sequence length="50" mass="5588">MGRPIFLEPYIVASRYVAFLFFTVDGTPAMKIVIIGGGDTLWCRYNDGNT</sequence>
<name>A0A5B9M8G1_9BACT</name>
<dbReference type="RefSeq" id="WP_167546591.1">
    <property type="nucleotide sequence ID" value="NZ_CP036264.1"/>
</dbReference>
<accession>A0A5B9M8G1</accession>
<protein>
    <submittedName>
        <fullName evidence="1">Uncharacterized protein</fullName>
    </submittedName>
</protein>
<reference evidence="1 2" key="1">
    <citation type="submission" date="2019-02" db="EMBL/GenBank/DDBJ databases">
        <title>Planctomycetal bacteria perform biofilm scaping via a novel small molecule.</title>
        <authorList>
            <person name="Jeske O."/>
            <person name="Boedeker C."/>
            <person name="Wiegand S."/>
            <person name="Breitling P."/>
            <person name="Kallscheuer N."/>
            <person name="Jogler M."/>
            <person name="Rohde M."/>
            <person name="Petersen J."/>
            <person name="Medema M.H."/>
            <person name="Surup F."/>
            <person name="Jogler C."/>
        </authorList>
    </citation>
    <scope>NUCLEOTIDE SEQUENCE [LARGE SCALE GENOMIC DNA]</scope>
    <source>
        <strain evidence="1 2">Mal15</strain>
    </source>
</reference>
<evidence type="ECO:0000313" key="1">
    <source>
        <dbReference type="EMBL" id="QEF96456.1"/>
    </source>
</evidence>
<proteinExistence type="predicted"/>
<evidence type="ECO:0000313" key="2">
    <source>
        <dbReference type="Proteomes" id="UP000321353"/>
    </source>
</evidence>